<name>A0A328EAP0_9ASTE</name>
<dbReference type="Proteomes" id="UP000249390">
    <property type="component" value="Unassembled WGS sequence"/>
</dbReference>
<gene>
    <name evidence="17" type="ORF">DM860_013608</name>
</gene>
<evidence type="ECO:0000313" key="17">
    <source>
        <dbReference type="EMBL" id="RAL54912.1"/>
    </source>
</evidence>
<dbReference type="Pfam" id="PF03171">
    <property type="entry name" value="2OG-FeII_Oxy"/>
    <property type="match status" value="1"/>
</dbReference>
<evidence type="ECO:0000256" key="10">
    <source>
        <dbReference type="ARBA" id="ARBA00023002"/>
    </source>
</evidence>
<organism evidence="17 18">
    <name type="scientific">Cuscuta australis</name>
    <dbReference type="NCBI Taxonomy" id="267555"/>
    <lineage>
        <taxon>Eukaryota</taxon>
        <taxon>Viridiplantae</taxon>
        <taxon>Streptophyta</taxon>
        <taxon>Embryophyta</taxon>
        <taxon>Tracheophyta</taxon>
        <taxon>Spermatophyta</taxon>
        <taxon>Magnoliopsida</taxon>
        <taxon>eudicotyledons</taxon>
        <taxon>Gunneridae</taxon>
        <taxon>Pentapetalae</taxon>
        <taxon>asterids</taxon>
        <taxon>lamiids</taxon>
        <taxon>Solanales</taxon>
        <taxon>Convolvulaceae</taxon>
        <taxon>Cuscuteae</taxon>
        <taxon>Cuscuta</taxon>
        <taxon>Cuscuta subgen. Grammica</taxon>
        <taxon>Cuscuta sect. Cleistogrammica</taxon>
    </lineage>
</organism>
<dbReference type="InterPro" id="IPR027443">
    <property type="entry name" value="IPNS-like_sf"/>
</dbReference>
<dbReference type="GO" id="GO:1900150">
    <property type="term" value="P:regulation of defense response to fungus"/>
    <property type="evidence" value="ECO:0007669"/>
    <property type="project" value="UniProtKB-ARBA"/>
</dbReference>
<dbReference type="FunFam" id="2.60.120.330:FF:000008">
    <property type="entry name" value="Jasmonate-regulated gene 21"/>
    <property type="match status" value="1"/>
</dbReference>
<comment type="caution">
    <text evidence="17">The sequence shown here is derived from an EMBL/GenBank/DDBJ whole genome shotgun (WGS) entry which is preliminary data.</text>
</comment>
<accession>A0A328EAP0</accession>
<dbReference type="GO" id="GO:0002238">
    <property type="term" value="P:response to molecule of fungal origin"/>
    <property type="evidence" value="ECO:0007669"/>
    <property type="project" value="UniProtKB-ARBA"/>
</dbReference>
<evidence type="ECO:0000256" key="9">
    <source>
        <dbReference type="ARBA" id="ARBA00022964"/>
    </source>
</evidence>
<keyword evidence="11 14" id="KW-0408">Iron</keyword>
<dbReference type="InterPro" id="IPR050295">
    <property type="entry name" value="Plant_2OG-oxidoreductases"/>
</dbReference>
<evidence type="ECO:0000256" key="14">
    <source>
        <dbReference type="RuleBase" id="RU003682"/>
    </source>
</evidence>
<dbReference type="GO" id="GO:0016706">
    <property type="term" value="F:2-oxoglutarate-dependent dioxygenase activity"/>
    <property type="evidence" value="ECO:0007669"/>
    <property type="project" value="UniProtKB-ARBA"/>
</dbReference>
<dbReference type="PANTHER" id="PTHR47991">
    <property type="entry name" value="OXOGLUTARATE/IRON-DEPENDENT DIOXYGENASE"/>
    <property type="match status" value="1"/>
</dbReference>
<comment type="similarity">
    <text evidence="4 14">Belongs to the iron/ascorbate-dependent oxidoreductase family.</text>
</comment>
<dbReference type="InterPro" id="IPR005123">
    <property type="entry name" value="Oxoglu/Fe-dep_dioxygenase_dom"/>
</dbReference>
<evidence type="ECO:0000259" key="16">
    <source>
        <dbReference type="PROSITE" id="PS51471"/>
    </source>
</evidence>
<feature type="domain" description="Fe2OG dioxygenase" evidence="16">
    <location>
        <begin position="217"/>
        <end position="318"/>
    </location>
</feature>
<dbReference type="PRINTS" id="PR00682">
    <property type="entry name" value="IPNSYNTHASE"/>
</dbReference>
<reference evidence="17 18" key="1">
    <citation type="submission" date="2018-06" db="EMBL/GenBank/DDBJ databases">
        <title>The Genome of Cuscuta australis (Dodder) Provides Insight into the Evolution of Plant Parasitism.</title>
        <authorList>
            <person name="Liu H."/>
        </authorList>
    </citation>
    <scope>NUCLEOTIDE SEQUENCE [LARGE SCALE GENOMIC DNA]</scope>
    <source>
        <strain evidence="18">cv. Yunnan</strain>
        <tissue evidence="17">Vines</tissue>
    </source>
</reference>
<dbReference type="GO" id="GO:0120091">
    <property type="term" value="F:jasmonic acid hydrolase"/>
    <property type="evidence" value="ECO:0007669"/>
    <property type="project" value="UniProtKB-ARBA"/>
</dbReference>
<dbReference type="GO" id="GO:0006952">
    <property type="term" value="P:defense response"/>
    <property type="evidence" value="ECO:0007669"/>
    <property type="project" value="UniProtKB-KW"/>
</dbReference>
<feature type="region of interest" description="Disordered" evidence="15">
    <location>
        <begin position="31"/>
        <end position="56"/>
    </location>
</feature>
<dbReference type="Gene3D" id="2.60.120.330">
    <property type="entry name" value="B-lactam Antibiotic, Isopenicillin N Synthase, Chain"/>
    <property type="match status" value="1"/>
</dbReference>
<keyword evidence="8" id="KW-0611">Plant defense</keyword>
<dbReference type="EC" id="1.14.11.61" evidence="5"/>
<comment type="pathway">
    <text evidence="3">Phenylpropanoid metabolism.</text>
</comment>
<comment type="catalytic activity">
    <reaction evidence="12">
        <text>(E)-feruloyl-CoA + 2-oxoglutarate + O2 = (E)-6-hydroxyferuloyl-CoA + succinate + CO2</text>
        <dbReference type="Rhea" id="RHEA:57856"/>
        <dbReference type="ChEBI" id="CHEBI:15379"/>
        <dbReference type="ChEBI" id="CHEBI:16526"/>
        <dbReference type="ChEBI" id="CHEBI:16810"/>
        <dbReference type="ChEBI" id="CHEBI:30031"/>
        <dbReference type="ChEBI" id="CHEBI:87305"/>
        <dbReference type="ChEBI" id="CHEBI:142390"/>
        <dbReference type="EC" id="1.14.11.61"/>
    </reaction>
</comment>
<dbReference type="PROSITE" id="PS51471">
    <property type="entry name" value="FE2OG_OXY"/>
    <property type="match status" value="1"/>
</dbReference>
<dbReference type="GO" id="GO:2000022">
    <property type="term" value="P:regulation of jasmonic acid mediated signaling pathway"/>
    <property type="evidence" value="ECO:0007669"/>
    <property type="project" value="UniProtKB-ARBA"/>
</dbReference>
<evidence type="ECO:0000256" key="5">
    <source>
        <dbReference type="ARBA" id="ARBA00012885"/>
    </source>
</evidence>
<keyword evidence="9" id="KW-0223">Dioxygenase</keyword>
<keyword evidence="6 14" id="KW-0479">Metal-binding</keyword>
<evidence type="ECO:0000256" key="11">
    <source>
        <dbReference type="ARBA" id="ARBA00023004"/>
    </source>
</evidence>
<evidence type="ECO:0000256" key="4">
    <source>
        <dbReference type="ARBA" id="ARBA00008056"/>
    </source>
</evidence>
<evidence type="ECO:0000256" key="6">
    <source>
        <dbReference type="ARBA" id="ARBA00022723"/>
    </source>
</evidence>
<dbReference type="GO" id="GO:1900366">
    <property type="term" value="P:negative regulation of defense response to insect"/>
    <property type="evidence" value="ECO:0007669"/>
    <property type="project" value="UniProtKB-ARBA"/>
</dbReference>
<protein>
    <recommendedName>
        <fullName evidence="5">feruloyl-CoA 6-hydroxylase</fullName>
        <ecNumber evidence="5">1.14.11.61</ecNumber>
    </recommendedName>
</protein>
<dbReference type="EMBL" id="NQVE01000005">
    <property type="protein sequence ID" value="RAL54912.1"/>
    <property type="molecule type" value="Genomic_DNA"/>
</dbReference>
<comment type="catalytic activity">
    <reaction evidence="13">
        <text>jasmonate + 2-oxoglutarate + O2 = (1R,2R)-12-hydroxyjasmonate + succinate + CO2</text>
        <dbReference type="Rhea" id="RHEA:67144"/>
        <dbReference type="ChEBI" id="CHEBI:15379"/>
        <dbReference type="ChEBI" id="CHEBI:16526"/>
        <dbReference type="ChEBI" id="CHEBI:16810"/>
        <dbReference type="ChEBI" id="CHEBI:30031"/>
        <dbReference type="ChEBI" id="CHEBI:58431"/>
        <dbReference type="ChEBI" id="CHEBI:132022"/>
    </reaction>
    <physiologicalReaction direction="left-to-right" evidence="13">
        <dbReference type="Rhea" id="RHEA:67145"/>
    </physiologicalReaction>
</comment>
<keyword evidence="10 14" id="KW-0560">Oxidoreductase</keyword>
<evidence type="ECO:0000256" key="12">
    <source>
        <dbReference type="ARBA" id="ARBA00048503"/>
    </source>
</evidence>
<dbReference type="Pfam" id="PF14226">
    <property type="entry name" value="DIOX_N"/>
    <property type="match status" value="1"/>
</dbReference>
<evidence type="ECO:0000256" key="8">
    <source>
        <dbReference type="ARBA" id="ARBA00022821"/>
    </source>
</evidence>
<evidence type="ECO:0000256" key="3">
    <source>
        <dbReference type="ARBA" id="ARBA00004918"/>
    </source>
</evidence>
<evidence type="ECO:0000256" key="13">
    <source>
        <dbReference type="ARBA" id="ARBA00052139"/>
    </source>
</evidence>
<evidence type="ECO:0000256" key="7">
    <source>
        <dbReference type="ARBA" id="ARBA00022819"/>
    </source>
</evidence>
<dbReference type="AlphaFoldDB" id="A0A328EAP0"/>
<keyword evidence="7" id="KW-1184">Jasmonic acid signaling pathway</keyword>
<feature type="compositionally biased region" description="Pro residues" evidence="15">
    <location>
        <begin position="38"/>
        <end position="47"/>
    </location>
</feature>
<dbReference type="GO" id="GO:0046872">
    <property type="term" value="F:metal ion binding"/>
    <property type="evidence" value="ECO:0007669"/>
    <property type="project" value="UniProtKB-KW"/>
</dbReference>
<comment type="cofactor">
    <cofactor evidence="1">
        <name>Fe(2+)</name>
        <dbReference type="ChEBI" id="CHEBI:29033"/>
    </cofactor>
</comment>
<comment type="cofactor">
    <cofactor evidence="2">
        <name>L-ascorbate</name>
        <dbReference type="ChEBI" id="CHEBI:38290"/>
    </cofactor>
</comment>
<proteinExistence type="inferred from homology"/>
<dbReference type="InterPro" id="IPR026992">
    <property type="entry name" value="DIOX_N"/>
</dbReference>
<keyword evidence="18" id="KW-1185">Reference proteome</keyword>
<sequence length="371" mass="40807">MTIANLPGEWPEPIVRVQSLADAGISAIPERYIKPPSDRPSPPPPQNPASRHLTVGDDDIPLIDVGPLFSGDAPAAAAVADQVREACRKWGFFQAVSHGVEPEVMDSAREVWREFFHQPEAAKEAYSNSPADYVGYGSRLGVEKGAVLDWNDYFFLHCLPSSLKDHSKWPATPTPLRDVVEKYSEQVIKFCGKLMKILSTNLGLEGGFLQDAFGGEDFAACLRVNFYPKCPQPDLTLGLSSHSDPGGLTVLLPDPDVSGLQVRQNGNWVTVKPVTGALIVNIGDQIQVLSNAIYKSVEHRAIVNSNQERVSLAYFYNPRGDLLIQPAKELVTPEKPALYAPMTFDQYRLYIRTKGPKGKEQLEGFGKKHEG</sequence>
<evidence type="ECO:0000256" key="1">
    <source>
        <dbReference type="ARBA" id="ARBA00001954"/>
    </source>
</evidence>
<evidence type="ECO:0000313" key="18">
    <source>
        <dbReference type="Proteomes" id="UP000249390"/>
    </source>
</evidence>
<dbReference type="GO" id="GO:0009805">
    <property type="term" value="P:coumarin biosynthetic process"/>
    <property type="evidence" value="ECO:0007669"/>
    <property type="project" value="UniProtKB-ARBA"/>
</dbReference>
<evidence type="ECO:0000256" key="2">
    <source>
        <dbReference type="ARBA" id="ARBA00001961"/>
    </source>
</evidence>
<evidence type="ECO:0000256" key="15">
    <source>
        <dbReference type="SAM" id="MobiDB-lite"/>
    </source>
</evidence>
<dbReference type="InterPro" id="IPR044861">
    <property type="entry name" value="IPNS-like_FE2OG_OXY"/>
</dbReference>
<dbReference type="SUPFAM" id="SSF51197">
    <property type="entry name" value="Clavaminate synthase-like"/>
    <property type="match status" value="1"/>
</dbReference>